<dbReference type="UniPathway" id="UPA00792"/>
<evidence type="ECO:0000256" key="1">
    <source>
        <dbReference type="ARBA" id="ARBA00004875"/>
    </source>
</evidence>
<keyword evidence="7 9" id="KW-0067">ATP-binding</keyword>
<reference evidence="11" key="2">
    <citation type="submission" date="2009-11" db="EMBL/GenBank/DDBJ databases">
        <title>The Genome Sequence of Allomyces macrogynus strain ATCC 38327.</title>
        <authorList>
            <consortium name="The Broad Institute Genome Sequencing Platform"/>
            <person name="Russ C."/>
            <person name="Cuomo C."/>
            <person name="Shea T."/>
            <person name="Young S.K."/>
            <person name="Zeng Q."/>
            <person name="Koehrsen M."/>
            <person name="Haas B."/>
            <person name="Borodovsky M."/>
            <person name="Guigo R."/>
            <person name="Alvarado L."/>
            <person name="Berlin A."/>
            <person name="Borenstein D."/>
            <person name="Chen Z."/>
            <person name="Engels R."/>
            <person name="Freedman E."/>
            <person name="Gellesch M."/>
            <person name="Goldberg J."/>
            <person name="Griggs A."/>
            <person name="Gujja S."/>
            <person name="Heiman D."/>
            <person name="Hepburn T."/>
            <person name="Howarth C."/>
            <person name="Jen D."/>
            <person name="Larson L."/>
            <person name="Lewis B."/>
            <person name="Mehta T."/>
            <person name="Park D."/>
            <person name="Pearson M."/>
            <person name="Roberts A."/>
            <person name="Saif S."/>
            <person name="Shenoy N."/>
            <person name="Sisk P."/>
            <person name="Stolte C."/>
            <person name="Sykes S."/>
            <person name="Walk T."/>
            <person name="White J."/>
            <person name="Yandava C."/>
            <person name="Burger G."/>
            <person name="Gray M.W."/>
            <person name="Holland P.W.H."/>
            <person name="King N."/>
            <person name="Lang F.B.F."/>
            <person name="Roger A.J."/>
            <person name="Ruiz-Trillo I."/>
            <person name="Lander E."/>
            <person name="Nusbaum C."/>
        </authorList>
    </citation>
    <scope>NUCLEOTIDE SEQUENCE [LARGE SCALE GENOMIC DNA]</scope>
    <source>
        <strain evidence="11">ATCC 38327</strain>
    </source>
</reference>
<evidence type="ECO:0000256" key="3">
    <source>
        <dbReference type="ARBA" id="ARBA00012054"/>
    </source>
</evidence>
<dbReference type="Proteomes" id="UP000054350">
    <property type="component" value="Unassembled WGS sequence"/>
</dbReference>
<dbReference type="STRING" id="578462.A0A0L0SP06"/>
<protein>
    <recommendedName>
        <fullName evidence="3 9">Gluconokinase</fullName>
        <ecNumber evidence="3 9">2.7.1.12</ecNumber>
    </recommendedName>
</protein>
<keyword evidence="11" id="KW-1185">Reference proteome</keyword>
<dbReference type="GO" id="GO:0005524">
    <property type="term" value="F:ATP binding"/>
    <property type="evidence" value="ECO:0007669"/>
    <property type="project" value="UniProtKB-KW"/>
</dbReference>
<name>A0A0L0SP06_ALLM3</name>
<keyword evidence="6 9" id="KW-0418">Kinase</keyword>
<dbReference type="Pfam" id="PF13671">
    <property type="entry name" value="AAA_33"/>
    <property type="match status" value="1"/>
</dbReference>
<dbReference type="InterPro" id="IPR006001">
    <property type="entry name" value="Therm_gnt_kin"/>
</dbReference>
<evidence type="ECO:0000256" key="4">
    <source>
        <dbReference type="ARBA" id="ARBA00022679"/>
    </source>
</evidence>
<proteinExistence type="inferred from homology"/>
<dbReference type="eggNOG" id="KOG3354">
    <property type="taxonomic scope" value="Eukaryota"/>
</dbReference>
<dbReference type="AlphaFoldDB" id="A0A0L0SP06"/>
<evidence type="ECO:0000256" key="6">
    <source>
        <dbReference type="ARBA" id="ARBA00022777"/>
    </source>
</evidence>
<evidence type="ECO:0000256" key="7">
    <source>
        <dbReference type="ARBA" id="ARBA00022840"/>
    </source>
</evidence>
<comment type="similarity">
    <text evidence="2 9">Belongs to the gluconokinase GntK/GntV family.</text>
</comment>
<dbReference type="PANTHER" id="PTHR43442:SF3">
    <property type="entry name" value="GLUCONOKINASE-RELATED"/>
    <property type="match status" value="1"/>
</dbReference>
<keyword evidence="4 9" id="KW-0808">Transferase</keyword>
<dbReference type="VEuPathDB" id="FungiDB:AMAG_09268"/>
<dbReference type="EC" id="2.7.1.12" evidence="3 9"/>
<dbReference type="Gene3D" id="3.40.50.300">
    <property type="entry name" value="P-loop containing nucleotide triphosphate hydrolases"/>
    <property type="match status" value="1"/>
</dbReference>
<dbReference type="OrthoDB" id="275177at2759"/>
<dbReference type="CDD" id="cd02021">
    <property type="entry name" value="GntK"/>
    <property type="match status" value="1"/>
</dbReference>
<comment type="pathway">
    <text evidence="1 9">Carbohydrate acid metabolism; D-gluconate degradation.</text>
</comment>
<dbReference type="GO" id="GO:0005975">
    <property type="term" value="P:carbohydrate metabolic process"/>
    <property type="evidence" value="ECO:0007669"/>
    <property type="project" value="InterPro"/>
</dbReference>
<evidence type="ECO:0000256" key="5">
    <source>
        <dbReference type="ARBA" id="ARBA00022741"/>
    </source>
</evidence>
<evidence type="ECO:0000256" key="2">
    <source>
        <dbReference type="ARBA" id="ARBA00008420"/>
    </source>
</evidence>
<dbReference type="InterPro" id="IPR027417">
    <property type="entry name" value="P-loop_NTPase"/>
</dbReference>
<evidence type="ECO:0000256" key="8">
    <source>
        <dbReference type="ARBA" id="ARBA00048090"/>
    </source>
</evidence>
<dbReference type="EMBL" id="GG745344">
    <property type="protein sequence ID" value="KNE64227.1"/>
    <property type="molecule type" value="Genomic_DNA"/>
</dbReference>
<organism evidence="10 11">
    <name type="scientific">Allomyces macrogynus (strain ATCC 38327)</name>
    <name type="common">Allomyces javanicus var. macrogynus</name>
    <dbReference type="NCBI Taxonomy" id="578462"/>
    <lineage>
        <taxon>Eukaryota</taxon>
        <taxon>Fungi</taxon>
        <taxon>Fungi incertae sedis</taxon>
        <taxon>Blastocladiomycota</taxon>
        <taxon>Blastocladiomycetes</taxon>
        <taxon>Blastocladiales</taxon>
        <taxon>Blastocladiaceae</taxon>
        <taxon>Allomyces</taxon>
    </lineage>
</organism>
<comment type="catalytic activity">
    <reaction evidence="8 9">
        <text>D-gluconate + ATP = 6-phospho-D-gluconate + ADP + H(+)</text>
        <dbReference type="Rhea" id="RHEA:19433"/>
        <dbReference type="ChEBI" id="CHEBI:15378"/>
        <dbReference type="ChEBI" id="CHEBI:18391"/>
        <dbReference type="ChEBI" id="CHEBI:30616"/>
        <dbReference type="ChEBI" id="CHEBI:58759"/>
        <dbReference type="ChEBI" id="CHEBI:456216"/>
        <dbReference type="EC" id="2.7.1.12"/>
    </reaction>
</comment>
<gene>
    <name evidence="10" type="ORF">AMAG_09268</name>
</gene>
<evidence type="ECO:0000313" key="10">
    <source>
        <dbReference type="EMBL" id="KNE64227.1"/>
    </source>
</evidence>
<dbReference type="GO" id="GO:0005737">
    <property type="term" value="C:cytoplasm"/>
    <property type="evidence" value="ECO:0007669"/>
    <property type="project" value="TreeGrafter"/>
</dbReference>
<dbReference type="NCBIfam" id="TIGR01313">
    <property type="entry name" value="therm_gnt_kin"/>
    <property type="match status" value="1"/>
</dbReference>
<accession>A0A0L0SP06</accession>
<sequence>MDNFNSKHLSAQIPQVVIMMGVSGSGKSTIMKHLVSSWRPSSSSTPAVPIEGDDLHPAANVAKMRSGTPLTDVDRMPWLDAVATEIIRVRSMGTAVVVTCSALRRVYRAHLAISAAPIELCFVYMDMPERELQARLEKRAGHYMPARLLASQLATLEVPDPTVETEYRVVGVPVAPEMGPGDVAAAVAKAIGWIRVNQVD</sequence>
<reference evidence="10 11" key="1">
    <citation type="submission" date="2009-11" db="EMBL/GenBank/DDBJ databases">
        <title>Annotation of Allomyces macrogynus ATCC 38327.</title>
        <authorList>
            <consortium name="The Broad Institute Genome Sequencing Platform"/>
            <person name="Russ C."/>
            <person name="Cuomo C."/>
            <person name="Burger G."/>
            <person name="Gray M.W."/>
            <person name="Holland P.W.H."/>
            <person name="King N."/>
            <person name="Lang F.B.F."/>
            <person name="Roger A.J."/>
            <person name="Ruiz-Trillo I."/>
            <person name="Young S.K."/>
            <person name="Zeng Q."/>
            <person name="Gargeya S."/>
            <person name="Fitzgerald M."/>
            <person name="Haas B."/>
            <person name="Abouelleil A."/>
            <person name="Alvarado L."/>
            <person name="Arachchi H.M."/>
            <person name="Berlin A."/>
            <person name="Chapman S.B."/>
            <person name="Gearin G."/>
            <person name="Goldberg J."/>
            <person name="Griggs A."/>
            <person name="Gujja S."/>
            <person name="Hansen M."/>
            <person name="Heiman D."/>
            <person name="Howarth C."/>
            <person name="Larimer J."/>
            <person name="Lui A."/>
            <person name="MacDonald P.J.P."/>
            <person name="McCowen C."/>
            <person name="Montmayeur A."/>
            <person name="Murphy C."/>
            <person name="Neiman D."/>
            <person name="Pearson M."/>
            <person name="Priest M."/>
            <person name="Roberts A."/>
            <person name="Saif S."/>
            <person name="Shea T."/>
            <person name="Sisk P."/>
            <person name="Stolte C."/>
            <person name="Sykes S."/>
            <person name="Wortman J."/>
            <person name="Nusbaum C."/>
            <person name="Birren B."/>
        </authorList>
    </citation>
    <scope>NUCLEOTIDE SEQUENCE [LARGE SCALE GENOMIC DNA]</scope>
    <source>
        <strain evidence="10 11">ATCC 38327</strain>
    </source>
</reference>
<dbReference type="PANTHER" id="PTHR43442">
    <property type="entry name" value="GLUCONOKINASE-RELATED"/>
    <property type="match status" value="1"/>
</dbReference>
<evidence type="ECO:0000313" key="11">
    <source>
        <dbReference type="Proteomes" id="UP000054350"/>
    </source>
</evidence>
<keyword evidence="5 9" id="KW-0547">Nucleotide-binding</keyword>
<evidence type="ECO:0000256" key="9">
    <source>
        <dbReference type="RuleBase" id="RU363066"/>
    </source>
</evidence>
<dbReference type="OMA" id="YEGDDYH"/>
<dbReference type="SUPFAM" id="SSF52540">
    <property type="entry name" value="P-loop containing nucleoside triphosphate hydrolases"/>
    <property type="match status" value="1"/>
</dbReference>
<dbReference type="GO" id="GO:0046316">
    <property type="term" value="F:gluconokinase activity"/>
    <property type="evidence" value="ECO:0007669"/>
    <property type="project" value="UniProtKB-EC"/>
</dbReference>